<proteinExistence type="predicted"/>
<dbReference type="InterPro" id="IPR003739">
    <property type="entry name" value="Lys_aminomutase/Glu_NH3_mut"/>
</dbReference>
<keyword evidence="1" id="KW-0408">Iron</keyword>
<dbReference type="NCBIfam" id="TIGR00238">
    <property type="entry name" value="KamA family radical SAM protein"/>
    <property type="match status" value="1"/>
</dbReference>
<dbReference type="RefSeq" id="XP_049142055.1">
    <property type="nucleotide sequence ID" value="XM_049284912.1"/>
</dbReference>
<evidence type="ECO:0000313" key="2">
    <source>
        <dbReference type="EMBL" id="UQC80424.1"/>
    </source>
</evidence>
<keyword evidence="3" id="KW-1185">Reference proteome</keyword>
<evidence type="ECO:0000313" key="3">
    <source>
        <dbReference type="Proteomes" id="UP000830671"/>
    </source>
</evidence>
<keyword evidence="1" id="KW-0479">Metal-binding</keyword>
<dbReference type="AlphaFoldDB" id="A0A9Q8WEI0"/>
<dbReference type="InterPro" id="IPR013785">
    <property type="entry name" value="Aldolase_TIM"/>
</dbReference>
<dbReference type="Gene3D" id="3.20.20.70">
    <property type="entry name" value="Aldolase class I"/>
    <property type="match status" value="1"/>
</dbReference>
<dbReference type="GO" id="GO:0051539">
    <property type="term" value="F:4 iron, 4 sulfur cluster binding"/>
    <property type="evidence" value="ECO:0007669"/>
    <property type="project" value="UniProtKB-KW"/>
</dbReference>
<sequence>MLSFSVPVRAAARFIQATQRGQGARWIATPSRLQTAQAAASETVIEEPMYHDHVEDVSTSDRGRRDEFWRRIPWWQDISTEDFLSYRWSSRNMVERLPKLRGFLDATLPEYIPVRGSSSEMEPRNELVNDVLAGIKKATMSVRLTPYVLSRIDWTDPRNDPIFRQFIPTQSSMVPDHPRLTLDSLHEEADSPVPGLVHRETLLDVLANINLSEAVSVCPTYCMFCTRSYAVGANTETVDKHSFKPILARWEKVFQYIENTPDLQDIVVSGGDSYYLAPHQIELIGDRLISMPNIRRFRFASKGLAVCPTRILDPSDTWVDALVSVSNKARRAGKAVALHTHFNHPNEISWVSEEASQKLFEAGVVVRNQTVLLRGVNDDAGTMSMLIRKLANNNILPYYVYQCDMVKMVEHLRTPLQTILDLESKIRGSIAGFVMPQFVVDLPGGGGKRLASTHRSYDRKTGISTYVAPAVTGRDKENKVYEYYDPVDSLPETQPTDFLDGASRHIEYLSALIRHLMSVPFLVHTTYQIPAPHPMAVLVLNCMAGDCRCLCKASVITVCDERRMLMAGQYYNGHGEVKSFPDGRVSCCETLISFHTEDLLPCRKERPGTMTVISCAPEGRSELSRIQSVVWRLKAAKKSRKDGYGSLETISLLFRDISQGREQRKRQQPSTTPLQNEAVFQYPSRHVRFVCCLRIANETAYWHTERHTKTTSTNDVQLLFHPTRAQNQIQMKEPGGGKYEMRFLSRDFSHSPDVYFRLLVSQKIGFHGSPTFRKPPALFIVAMGTDFSIVSTIERSEYYFLADLPRTTVVVSFKTKKAISARGGELRKRREAEKIPNVFVGDFVDNFTSSSDSPRNGEKLSLKKGEDILPAAPAILPPSVAAAATQPPVSGTYIS</sequence>
<organism evidence="2 3">
    <name type="scientific">Colletotrichum lupini</name>
    <dbReference type="NCBI Taxonomy" id="145971"/>
    <lineage>
        <taxon>Eukaryota</taxon>
        <taxon>Fungi</taxon>
        <taxon>Dikarya</taxon>
        <taxon>Ascomycota</taxon>
        <taxon>Pezizomycotina</taxon>
        <taxon>Sordariomycetes</taxon>
        <taxon>Hypocreomycetidae</taxon>
        <taxon>Glomerellales</taxon>
        <taxon>Glomerellaceae</taxon>
        <taxon>Colletotrichum</taxon>
        <taxon>Colletotrichum acutatum species complex</taxon>
    </lineage>
</organism>
<protein>
    <submittedName>
        <fullName evidence="2">L-lysine 2,3-aminomutase</fullName>
    </submittedName>
</protein>
<dbReference type="SUPFAM" id="SSF102114">
    <property type="entry name" value="Radical SAM enzymes"/>
    <property type="match status" value="1"/>
</dbReference>
<accession>A0A9Q8WEI0</accession>
<reference evidence="2" key="1">
    <citation type="journal article" date="2021" name="Mol. Plant Microbe Interact.">
        <title>Complete Genome Sequence of the Plant-Pathogenic Fungus Colletotrichum lupini.</title>
        <authorList>
            <person name="Baroncelli R."/>
            <person name="Pensec F."/>
            <person name="Da Lio D."/>
            <person name="Boufleur T."/>
            <person name="Vicente I."/>
            <person name="Sarrocco S."/>
            <person name="Picot A."/>
            <person name="Baraldi E."/>
            <person name="Sukno S."/>
            <person name="Thon M."/>
            <person name="Le Floch G."/>
        </authorList>
    </citation>
    <scope>NUCLEOTIDE SEQUENCE</scope>
    <source>
        <strain evidence="2">IMI 504893</strain>
    </source>
</reference>
<keyword evidence="1" id="KW-0411">Iron-sulfur</keyword>
<dbReference type="PANTHER" id="PTHR30538">
    <property type="entry name" value="LYSINE 2,3-AMINOMUTASE-RELATED"/>
    <property type="match status" value="1"/>
</dbReference>
<dbReference type="EMBL" id="CP019475">
    <property type="protein sequence ID" value="UQC80424.1"/>
    <property type="molecule type" value="Genomic_DNA"/>
</dbReference>
<evidence type="ECO:0000256" key="1">
    <source>
        <dbReference type="ARBA" id="ARBA00022485"/>
    </source>
</evidence>
<keyword evidence="1" id="KW-0004">4Fe-4S</keyword>
<dbReference type="KEGG" id="clup:CLUP02_05907"/>
<dbReference type="InterPro" id="IPR058240">
    <property type="entry name" value="rSAM_sf"/>
</dbReference>
<name>A0A9Q8WEI0_9PEZI</name>
<gene>
    <name evidence="2" type="ORF">CLUP02_05907</name>
</gene>
<dbReference type="GeneID" id="73339922"/>
<dbReference type="Proteomes" id="UP000830671">
    <property type="component" value="Chromosome 3"/>
</dbReference>
<dbReference type="PANTHER" id="PTHR30538:SF0">
    <property type="entry name" value="L-LYSINE 2,3-AMINOMUTASE AQ_1632-RELATED"/>
    <property type="match status" value="1"/>
</dbReference>